<organism evidence="3 4">
    <name type="scientific">Agrocybe pediades</name>
    <dbReference type="NCBI Taxonomy" id="84607"/>
    <lineage>
        <taxon>Eukaryota</taxon>
        <taxon>Fungi</taxon>
        <taxon>Dikarya</taxon>
        <taxon>Basidiomycota</taxon>
        <taxon>Agaricomycotina</taxon>
        <taxon>Agaricomycetes</taxon>
        <taxon>Agaricomycetidae</taxon>
        <taxon>Agaricales</taxon>
        <taxon>Agaricineae</taxon>
        <taxon>Strophariaceae</taxon>
        <taxon>Agrocybe</taxon>
    </lineage>
</organism>
<reference evidence="3 4" key="1">
    <citation type="submission" date="2019-12" db="EMBL/GenBank/DDBJ databases">
        <authorList>
            <person name="Floudas D."/>
            <person name="Bentzer J."/>
            <person name="Ahren D."/>
            <person name="Johansson T."/>
            <person name="Persson P."/>
            <person name="Tunlid A."/>
        </authorList>
    </citation>
    <scope>NUCLEOTIDE SEQUENCE [LARGE SCALE GENOMIC DNA]</scope>
    <source>
        <strain evidence="3 4">CBS 102.39</strain>
    </source>
</reference>
<feature type="transmembrane region" description="Helical" evidence="2">
    <location>
        <begin position="210"/>
        <end position="233"/>
    </location>
</feature>
<dbReference type="EMBL" id="JAACJL010000059">
    <property type="protein sequence ID" value="KAF4609891.1"/>
    <property type="molecule type" value="Genomic_DNA"/>
</dbReference>
<evidence type="ECO:0000256" key="1">
    <source>
        <dbReference type="SAM" id="MobiDB-lite"/>
    </source>
</evidence>
<evidence type="ECO:0008006" key="5">
    <source>
        <dbReference type="Google" id="ProtNLM"/>
    </source>
</evidence>
<sequence>MGENARLSLLPISFVSSVSQLPPPQLGVDKSTRMWLGNHHHISTYSSPADHARTISATDWYLRPIPTSIRAVGSCSIHQYPVARHFTKYSAPEKRFFMRGEVEASATWIAGRGQEDPGRLEEYHRALRDDDNHWLTLHSETTSFWIYTNVFICTKGETRVDMFIESVTGDMPVGWQILQEVSSCMVYLFADSLLVWRSFHACGRSLRKSLLPIVLLNVEIVLVISASVYTCLIDANPEFETIQTDRISNRLNAAALTSVAVTSLVSTVTICLQIWRRTALIPRSRKHYLPVIKALIESSAIYAVSVLFLASLNFANTGNTRLSLTVVHISEFVSSATLIISGMAPTFMIAVLVASSDQEDSKFSSARLPSDLIKKSVSGTDSEAQRSCSIGAGEEGSDEVQAVPRNQYHGQAEEEVENRLVTVV</sequence>
<keyword evidence="2" id="KW-0812">Transmembrane</keyword>
<feature type="transmembrane region" description="Helical" evidence="2">
    <location>
        <begin position="287"/>
        <end position="312"/>
    </location>
</feature>
<feature type="region of interest" description="Disordered" evidence="1">
    <location>
        <begin position="377"/>
        <end position="414"/>
    </location>
</feature>
<proteinExistence type="predicted"/>
<name>A0A8H4QFU5_9AGAR</name>
<feature type="transmembrane region" description="Helical" evidence="2">
    <location>
        <begin position="253"/>
        <end position="275"/>
    </location>
</feature>
<feature type="transmembrane region" description="Helical" evidence="2">
    <location>
        <begin position="332"/>
        <end position="354"/>
    </location>
</feature>
<keyword evidence="4" id="KW-1185">Reference proteome</keyword>
<accession>A0A8H4QFU5</accession>
<evidence type="ECO:0000256" key="2">
    <source>
        <dbReference type="SAM" id="Phobius"/>
    </source>
</evidence>
<protein>
    <recommendedName>
        <fullName evidence="5">Transmembrane protein</fullName>
    </recommendedName>
</protein>
<gene>
    <name evidence="3" type="ORF">D9613_010207</name>
</gene>
<dbReference type="AlphaFoldDB" id="A0A8H4QFU5"/>
<evidence type="ECO:0000313" key="4">
    <source>
        <dbReference type="Proteomes" id="UP000521872"/>
    </source>
</evidence>
<feature type="compositionally biased region" description="Polar residues" evidence="1">
    <location>
        <begin position="377"/>
        <end position="388"/>
    </location>
</feature>
<comment type="caution">
    <text evidence="3">The sequence shown here is derived from an EMBL/GenBank/DDBJ whole genome shotgun (WGS) entry which is preliminary data.</text>
</comment>
<keyword evidence="2" id="KW-0472">Membrane</keyword>
<keyword evidence="2" id="KW-1133">Transmembrane helix</keyword>
<evidence type="ECO:0000313" key="3">
    <source>
        <dbReference type="EMBL" id="KAF4609891.1"/>
    </source>
</evidence>
<dbReference type="Proteomes" id="UP000521872">
    <property type="component" value="Unassembled WGS sequence"/>
</dbReference>